<reference evidence="8 9" key="1">
    <citation type="journal article" date="2021" name="Syst. Appl. Microbiol.">
        <title>Persephonella atlantica sp. nov.: How to adapt to physico-chemical gradients in high temperature hydrothermal habitats.</title>
        <authorList>
            <person name="Francois D.X."/>
            <person name="Godfroy A."/>
            <person name="Mathien C."/>
            <person name="Aube J."/>
            <person name="Cathalot C."/>
            <person name="Lesongeur F."/>
            <person name="L'Haridon S."/>
            <person name="Philippon X."/>
            <person name="Roussel E.G."/>
        </authorList>
    </citation>
    <scope>NUCLEOTIDE SEQUENCE [LARGE SCALE GENOMIC DNA]</scope>
    <source>
        <strain evidence="8 9">MO1340</strain>
    </source>
</reference>
<dbReference type="InterPro" id="IPR036005">
    <property type="entry name" value="Creatinase/aminopeptidase-like"/>
</dbReference>
<evidence type="ECO:0000259" key="7">
    <source>
        <dbReference type="Pfam" id="PF01321"/>
    </source>
</evidence>
<dbReference type="SUPFAM" id="SSF55920">
    <property type="entry name" value="Creatinase/aminopeptidase"/>
    <property type="match status" value="1"/>
</dbReference>
<evidence type="ECO:0000313" key="9">
    <source>
        <dbReference type="Proteomes" id="UP000772812"/>
    </source>
</evidence>
<evidence type="ECO:0000259" key="6">
    <source>
        <dbReference type="Pfam" id="PF00557"/>
    </source>
</evidence>
<dbReference type="Pfam" id="PF00557">
    <property type="entry name" value="Peptidase_M24"/>
    <property type="match status" value="1"/>
</dbReference>
<evidence type="ECO:0000256" key="2">
    <source>
        <dbReference type="ARBA" id="ARBA00022723"/>
    </source>
</evidence>
<dbReference type="PANTHER" id="PTHR46112">
    <property type="entry name" value="AMINOPEPTIDASE"/>
    <property type="match status" value="1"/>
</dbReference>
<evidence type="ECO:0000256" key="1">
    <source>
        <dbReference type="ARBA" id="ARBA00022670"/>
    </source>
</evidence>
<dbReference type="EMBL" id="JAACYA010000001">
    <property type="protein sequence ID" value="MBK3331647.1"/>
    <property type="molecule type" value="Genomic_DNA"/>
</dbReference>
<dbReference type="PANTHER" id="PTHR46112:SF3">
    <property type="entry name" value="AMINOPEPTIDASE YPDF"/>
    <property type="match status" value="1"/>
</dbReference>
<gene>
    <name evidence="8" type="ORF">GWK41_01040</name>
</gene>
<keyword evidence="3" id="KW-0378">Hydrolase</keyword>
<feature type="domain" description="Creatinase N-terminal" evidence="7">
    <location>
        <begin position="4"/>
        <end position="128"/>
    </location>
</feature>
<comment type="similarity">
    <text evidence="5">Belongs to the peptidase M24B family.</text>
</comment>
<dbReference type="GO" id="GO:0004177">
    <property type="term" value="F:aminopeptidase activity"/>
    <property type="evidence" value="ECO:0007669"/>
    <property type="project" value="UniProtKB-KW"/>
</dbReference>
<dbReference type="InterPro" id="IPR050659">
    <property type="entry name" value="Peptidase_M24B"/>
</dbReference>
<comment type="caution">
    <text evidence="8">The sequence shown here is derived from an EMBL/GenBank/DDBJ whole genome shotgun (WGS) entry which is preliminary data.</text>
</comment>
<feature type="domain" description="Peptidase M24" evidence="6">
    <location>
        <begin position="137"/>
        <end position="339"/>
    </location>
</feature>
<organism evidence="8 9">
    <name type="scientific">Persephonella atlantica</name>
    <dbReference type="NCBI Taxonomy" id="2699429"/>
    <lineage>
        <taxon>Bacteria</taxon>
        <taxon>Pseudomonadati</taxon>
        <taxon>Aquificota</taxon>
        <taxon>Aquificia</taxon>
        <taxon>Aquificales</taxon>
        <taxon>Hydrogenothermaceae</taxon>
        <taxon>Persephonella</taxon>
    </lineage>
</organism>
<dbReference type="InterPro" id="IPR001131">
    <property type="entry name" value="Peptidase_M24B_aminopep-P_CS"/>
</dbReference>
<dbReference type="Pfam" id="PF01321">
    <property type="entry name" value="Creatinase_N"/>
    <property type="match status" value="1"/>
</dbReference>
<dbReference type="PROSITE" id="PS00491">
    <property type="entry name" value="PROLINE_PEPTIDASE"/>
    <property type="match status" value="1"/>
</dbReference>
<keyword evidence="8" id="KW-0031">Aminopeptidase</keyword>
<protein>
    <submittedName>
        <fullName evidence="8">Aminopeptidase P family protein</fullName>
    </submittedName>
</protein>
<proteinExistence type="inferred from homology"/>
<dbReference type="InterPro" id="IPR000994">
    <property type="entry name" value="Pept_M24"/>
</dbReference>
<sequence>MKLLQVQERIKKEDIGGFLFSSIPSVFYLSRFHSTNAYVLLTENRKLFITDSRYYEGAKEKLKDWEVVLIGKKNKKQIEELSEIINQLKIKKLGFEEDRTTVSFYRKLKEVVISELVGFSGFLNPFRASKTEEEINIIRKAVEKTDRVFAYILEKIPQAKDELDLRRMIINQIFLEGGEGESFPAIVASGKNSAVPHHETSHAKIEKNQPVLIDMGMVYEGYCSDFTRTVFYGKVDREFEKIYHIVKEAHLAAVEKVKAGVPVKEIDLAARKVIEKYGYGDYFLHSTGHGVGIEIHEPPRVSHLSEEVLLKNAVITIEPGIYIPGKYGVRLENIVVVREKGCEVLTQTSLQPVSIT</sequence>
<dbReference type="CDD" id="cd01092">
    <property type="entry name" value="APP-like"/>
    <property type="match status" value="1"/>
</dbReference>
<dbReference type="RefSeq" id="WP_200673060.1">
    <property type="nucleotide sequence ID" value="NZ_JAACYA010000001.1"/>
</dbReference>
<keyword evidence="9" id="KW-1185">Reference proteome</keyword>
<keyword evidence="4" id="KW-0482">Metalloprotease</keyword>
<evidence type="ECO:0000256" key="5">
    <source>
        <dbReference type="RuleBase" id="RU000590"/>
    </source>
</evidence>
<dbReference type="Gene3D" id="3.40.350.10">
    <property type="entry name" value="Creatinase/prolidase N-terminal domain"/>
    <property type="match status" value="1"/>
</dbReference>
<evidence type="ECO:0000256" key="3">
    <source>
        <dbReference type="ARBA" id="ARBA00022801"/>
    </source>
</evidence>
<keyword evidence="2 5" id="KW-0479">Metal-binding</keyword>
<keyword evidence="1" id="KW-0645">Protease</keyword>
<dbReference type="SUPFAM" id="SSF53092">
    <property type="entry name" value="Creatinase/prolidase N-terminal domain"/>
    <property type="match status" value="1"/>
</dbReference>
<name>A0ABS1GFU7_9AQUI</name>
<evidence type="ECO:0000313" key="8">
    <source>
        <dbReference type="EMBL" id="MBK3331647.1"/>
    </source>
</evidence>
<accession>A0ABS1GFU7</accession>
<dbReference type="InterPro" id="IPR029149">
    <property type="entry name" value="Creatin/AminoP/Spt16_N"/>
</dbReference>
<dbReference type="InterPro" id="IPR000587">
    <property type="entry name" value="Creatinase_N"/>
</dbReference>
<dbReference type="Proteomes" id="UP000772812">
    <property type="component" value="Unassembled WGS sequence"/>
</dbReference>
<dbReference type="Gene3D" id="3.90.230.10">
    <property type="entry name" value="Creatinase/methionine aminopeptidase superfamily"/>
    <property type="match status" value="1"/>
</dbReference>
<evidence type="ECO:0000256" key="4">
    <source>
        <dbReference type="ARBA" id="ARBA00023049"/>
    </source>
</evidence>